<evidence type="ECO:0000313" key="1">
    <source>
        <dbReference type="EMBL" id="QDU98760.1"/>
    </source>
</evidence>
<dbReference type="Proteomes" id="UP000317648">
    <property type="component" value="Chromosome"/>
</dbReference>
<sequence>MLSVRPKIAELAFQVYGRSLHPELFVTLQSRTFTRGDYSAKVNITTAGHVVTWCYRGMTLTEVAASAQHPLPKKRRLLSCRLAGERQDRIKCTGGVTYKMNFHSETVDPQFFWNFQQEVLQDYSEHTMFQAFDASGRIALGALSYVNVELRNRSLSVQAFHTFPDDCAVVRTESRFALP</sequence>
<dbReference type="AlphaFoldDB" id="A0A518E3U6"/>
<organism evidence="1 2">
    <name type="scientific">Lignipirellula cremea</name>
    <dbReference type="NCBI Taxonomy" id="2528010"/>
    <lineage>
        <taxon>Bacteria</taxon>
        <taxon>Pseudomonadati</taxon>
        <taxon>Planctomycetota</taxon>
        <taxon>Planctomycetia</taxon>
        <taxon>Pirellulales</taxon>
        <taxon>Pirellulaceae</taxon>
        <taxon>Lignipirellula</taxon>
    </lineage>
</organism>
<accession>A0A518E3U6</accession>
<dbReference type="Pfam" id="PF10936">
    <property type="entry name" value="DUF2617"/>
    <property type="match status" value="1"/>
</dbReference>
<reference evidence="1 2" key="1">
    <citation type="submission" date="2019-02" db="EMBL/GenBank/DDBJ databases">
        <title>Deep-cultivation of Planctomycetes and their phenomic and genomic characterization uncovers novel biology.</title>
        <authorList>
            <person name="Wiegand S."/>
            <person name="Jogler M."/>
            <person name="Boedeker C."/>
            <person name="Pinto D."/>
            <person name="Vollmers J."/>
            <person name="Rivas-Marin E."/>
            <person name="Kohn T."/>
            <person name="Peeters S.H."/>
            <person name="Heuer A."/>
            <person name="Rast P."/>
            <person name="Oberbeckmann S."/>
            <person name="Bunk B."/>
            <person name="Jeske O."/>
            <person name="Meyerdierks A."/>
            <person name="Storesund J.E."/>
            <person name="Kallscheuer N."/>
            <person name="Luecker S."/>
            <person name="Lage O.M."/>
            <person name="Pohl T."/>
            <person name="Merkel B.J."/>
            <person name="Hornburger P."/>
            <person name="Mueller R.-W."/>
            <person name="Bruemmer F."/>
            <person name="Labrenz M."/>
            <person name="Spormann A.M."/>
            <person name="Op den Camp H."/>
            <person name="Overmann J."/>
            <person name="Amann R."/>
            <person name="Jetten M.S.M."/>
            <person name="Mascher T."/>
            <person name="Medema M.H."/>
            <person name="Devos D.P."/>
            <person name="Kaster A.-K."/>
            <person name="Ovreas L."/>
            <person name="Rohde M."/>
            <person name="Galperin M.Y."/>
            <person name="Jogler C."/>
        </authorList>
    </citation>
    <scope>NUCLEOTIDE SEQUENCE [LARGE SCALE GENOMIC DNA]</scope>
    <source>
        <strain evidence="1 2">Pla85_3_4</strain>
    </source>
</reference>
<proteinExistence type="predicted"/>
<name>A0A518E3U6_9BACT</name>
<dbReference type="OrthoDB" id="263569at2"/>
<dbReference type="EMBL" id="CP036433">
    <property type="protein sequence ID" value="QDU98760.1"/>
    <property type="molecule type" value="Genomic_DNA"/>
</dbReference>
<gene>
    <name evidence="1" type="ORF">Pla8534_66330</name>
</gene>
<dbReference type="RefSeq" id="WP_145058275.1">
    <property type="nucleotide sequence ID" value="NZ_CP036433.1"/>
</dbReference>
<protein>
    <recommendedName>
        <fullName evidence="3">DUF2617 domain-containing protein</fullName>
    </recommendedName>
</protein>
<evidence type="ECO:0008006" key="3">
    <source>
        <dbReference type="Google" id="ProtNLM"/>
    </source>
</evidence>
<dbReference type="KEGG" id="lcre:Pla8534_66330"/>
<evidence type="ECO:0000313" key="2">
    <source>
        <dbReference type="Proteomes" id="UP000317648"/>
    </source>
</evidence>
<keyword evidence="2" id="KW-1185">Reference proteome</keyword>
<dbReference type="InterPro" id="IPR024486">
    <property type="entry name" value="DUF2617"/>
</dbReference>